<evidence type="ECO:0000313" key="3">
    <source>
        <dbReference type="WBParaSite" id="SCUD_0000724401-mRNA-1"/>
    </source>
</evidence>
<reference evidence="1 2" key="2">
    <citation type="submission" date="2018-11" db="EMBL/GenBank/DDBJ databases">
        <authorList>
            <consortium name="Pathogen Informatics"/>
        </authorList>
    </citation>
    <scope>NUCLEOTIDE SEQUENCE [LARGE SCALE GENOMIC DNA]</scope>
    <source>
        <strain evidence="1">Dakar</strain>
        <strain evidence="2">Dakar, Senegal</strain>
    </source>
</reference>
<sequence>MGPVTEQIDIRSNSEAFEDYIERFESWSMTKKDEDGKIVTHFLTSTRKDSYSLLKNLKFLDNAISLHYGAL</sequence>
<name>A0A183JWZ9_9TREM</name>
<dbReference type="EMBL" id="UZAK01032285">
    <property type="protein sequence ID" value="VDP25504.1"/>
    <property type="molecule type" value="Genomic_DNA"/>
</dbReference>
<proteinExistence type="predicted"/>
<organism evidence="3">
    <name type="scientific">Schistosoma curassoni</name>
    <dbReference type="NCBI Taxonomy" id="6186"/>
    <lineage>
        <taxon>Eukaryota</taxon>
        <taxon>Metazoa</taxon>
        <taxon>Spiralia</taxon>
        <taxon>Lophotrochozoa</taxon>
        <taxon>Platyhelminthes</taxon>
        <taxon>Trematoda</taxon>
        <taxon>Digenea</taxon>
        <taxon>Strigeidida</taxon>
        <taxon>Schistosomatoidea</taxon>
        <taxon>Schistosomatidae</taxon>
        <taxon>Schistosoma</taxon>
    </lineage>
</organism>
<protein>
    <submittedName>
        <fullName evidence="1 3">Uncharacterized protein</fullName>
    </submittedName>
</protein>
<dbReference type="WBParaSite" id="SCUD_0000724401-mRNA-1">
    <property type="protein sequence ID" value="SCUD_0000724401-mRNA-1"/>
    <property type="gene ID" value="SCUD_0000724401"/>
</dbReference>
<reference evidence="3" key="1">
    <citation type="submission" date="2016-06" db="UniProtKB">
        <authorList>
            <consortium name="WormBaseParasite"/>
        </authorList>
    </citation>
    <scope>IDENTIFICATION</scope>
</reference>
<evidence type="ECO:0000313" key="1">
    <source>
        <dbReference type="EMBL" id="VDP25504.1"/>
    </source>
</evidence>
<evidence type="ECO:0000313" key="2">
    <source>
        <dbReference type="Proteomes" id="UP000279833"/>
    </source>
</evidence>
<gene>
    <name evidence="1" type="ORF">SCUD_LOCUS7244</name>
</gene>
<dbReference type="Proteomes" id="UP000279833">
    <property type="component" value="Unassembled WGS sequence"/>
</dbReference>
<dbReference type="AlphaFoldDB" id="A0A183JWZ9"/>
<keyword evidence="2" id="KW-1185">Reference proteome</keyword>
<accession>A0A183JWZ9</accession>